<dbReference type="PANTHER" id="PTHR11699">
    <property type="entry name" value="ALDEHYDE DEHYDROGENASE-RELATED"/>
    <property type="match status" value="1"/>
</dbReference>
<dbReference type="InterPro" id="IPR016162">
    <property type="entry name" value="Ald_DH_N"/>
</dbReference>
<gene>
    <name evidence="4" type="ORF">RM812_00260</name>
</gene>
<keyword evidence="5" id="KW-1185">Reference proteome</keyword>
<dbReference type="Pfam" id="PF00171">
    <property type="entry name" value="Aldedh"/>
    <property type="match status" value="1"/>
</dbReference>
<dbReference type="InterPro" id="IPR015590">
    <property type="entry name" value="Aldehyde_DH_dom"/>
</dbReference>
<reference evidence="4" key="1">
    <citation type="submission" date="2024-05" db="EMBL/GenBank/DDBJ databases">
        <title>30 novel species of actinomycetes from the DSMZ collection.</title>
        <authorList>
            <person name="Nouioui I."/>
        </authorList>
    </citation>
    <scope>NUCLEOTIDE SEQUENCE</scope>
    <source>
        <strain evidence="4">DSM 40712</strain>
    </source>
</reference>
<feature type="region of interest" description="Disordered" evidence="2">
    <location>
        <begin position="124"/>
        <end position="165"/>
    </location>
</feature>
<feature type="compositionally biased region" description="Low complexity" evidence="2">
    <location>
        <begin position="155"/>
        <end position="165"/>
    </location>
</feature>
<dbReference type="EMBL" id="JAVRFH010000001">
    <property type="protein sequence ID" value="MDT0608684.1"/>
    <property type="molecule type" value="Genomic_DNA"/>
</dbReference>
<sequence length="165" mass="17653">MACRVHEVHAAATEEALARVPRGEAADVDAAVNAARAAFTDPTWAEMSPDRRGRILNQIADVIEEHADELATIDSVNMGAPRMLTAHMLAEASEVFRYYAGWPTKLSGVCVPAGKDRMAYTRKGPSVSSASSGAGTVRWANCPASSPRPWPPVTPSCSSRPRPPR</sequence>
<feature type="compositionally biased region" description="Low complexity" evidence="2">
    <location>
        <begin position="126"/>
        <end position="137"/>
    </location>
</feature>
<accession>A0ABU3AFB9</accession>
<evidence type="ECO:0000259" key="3">
    <source>
        <dbReference type="Pfam" id="PF00171"/>
    </source>
</evidence>
<evidence type="ECO:0000256" key="2">
    <source>
        <dbReference type="SAM" id="MobiDB-lite"/>
    </source>
</evidence>
<proteinExistence type="predicted"/>
<keyword evidence="1" id="KW-0560">Oxidoreductase</keyword>
<comment type="caution">
    <text evidence="4">The sequence shown here is derived from an EMBL/GenBank/DDBJ whole genome shotgun (WGS) entry which is preliminary data.</text>
</comment>
<dbReference type="Gene3D" id="3.40.605.10">
    <property type="entry name" value="Aldehyde Dehydrogenase, Chain A, domain 1"/>
    <property type="match status" value="1"/>
</dbReference>
<evidence type="ECO:0000313" key="5">
    <source>
        <dbReference type="Proteomes" id="UP001180724"/>
    </source>
</evidence>
<dbReference type="SUPFAM" id="SSF53720">
    <property type="entry name" value="ALDH-like"/>
    <property type="match status" value="1"/>
</dbReference>
<dbReference type="Proteomes" id="UP001180724">
    <property type="component" value="Unassembled WGS sequence"/>
</dbReference>
<dbReference type="InterPro" id="IPR016161">
    <property type="entry name" value="Ald_DH/histidinol_DH"/>
</dbReference>
<protein>
    <submittedName>
        <fullName evidence="4">Aldehyde dehydrogenase family protein</fullName>
    </submittedName>
</protein>
<feature type="domain" description="Aldehyde dehydrogenase" evidence="3">
    <location>
        <begin position="6"/>
        <end position="125"/>
    </location>
</feature>
<name>A0ABU3AFB9_9ACTN</name>
<evidence type="ECO:0000256" key="1">
    <source>
        <dbReference type="ARBA" id="ARBA00023002"/>
    </source>
</evidence>
<organism evidence="4 5">
    <name type="scientific">Streptomyces lancefieldiae</name>
    <dbReference type="NCBI Taxonomy" id="3075520"/>
    <lineage>
        <taxon>Bacteria</taxon>
        <taxon>Bacillati</taxon>
        <taxon>Actinomycetota</taxon>
        <taxon>Actinomycetes</taxon>
        <taxon>Kitasatosporales</taxon>
        <taxon>Streptomycetaceae</taxon>
        <taxon>Streptomyces</taxon>
    </lineage>
</organism>
<evidence type="ECO:0000313" key="4">
    <source>
        <dbReference type="EMBL" id="MDT0608684.1"/>
    </source>
</evidence>